<dbReference type="Gramene" id="ERM98416">
    <property type="protein sequence ID" value="ERM98416"/>
    <property type="gene ID" value="AMTR_s00072p00101810"/>
</dbReference>
<organism evidence="3 4">
    <name type="scientific">Amborella trichopoda</name>
    <dbReference type="NCBI Taxonomy" id="13333"/>
    <lineage>
        <taxon>Eukaryota</taxon>
        <taxon>Viridiplantae</taxon>
        <taxon>Streptophyta</taxon>
        <taxon>Embryophyta</taxon>
        <taxon>Tracheophyta</taxon>
        <taxon>Spermatophyta</taxon>
        <taxon>Magnoliopsida</taxon>
        <taxon>Amborellales</taxon>
        <taxon>Amborellaceae</taxon>
        <taxon>Amborella</taxon>
    </lineage>
</organism>
<dbReference type="EMBL" id="KI395332">
    <property type="protein sequence ID" value="ERM98416.1"/>
    <property type="molecule type" value="Genomic_DNA"/>
</dbReference>
<feature type="transmembrane region" description="Helical" evidence="2">
    <location>
        <begin position="139"/>
        <end position="162"/>
    </location>
</feature>
<evidence type="ECO:0000313" key="3">
    <source>
        <dbReference type="EMBL" id="ERM98416.1"/>
    </source>
</evidence>
<accession>W1NPA4</accession>
<gene>
    <name evidence="3" type="ORF">AMTR_s00072p00101810</name>
</gene>
<evidence type="ECO:0000313" key="4">
    <source>
        <dbReference type="Proteomes" id="UP000017836"/>
    </source>
</evidence>
<evidence type="ECO:0000256" key="1">
    <source>
        <dbReference type="SAM" id="MobiDB-lite"/>
    </source>
</evidence>
<keyword evidence="2" id="KW-1133">Transmembrane helix</keyword>
<protein>
    <submittedName>
        <fullName evidence="3">Uncharacterized protein</fullName>
    </submittedName>
</protein>
<keyword evidence="2" id="KW-0472">Membrane</keyword>
<sequence length="235" mass="26423">MGGHEVVGLRQLLIDKMEGGRGNVSKKDREGSWEGGHHEGESEYRFGDEGCRQQRMMKLRLNDFEVVYKTTRKGPGGEGGGEVVGNVAKFGIEAGLAGPDKRHLNYRVCWGLADMCQVCDWRGGGGCVGAMVQCGAESGWILCVWLFVYFAILLPWVMFGLATYANHQVPSPVSVFPASPLGRVCELWLLVGEWWFVITEVWHCRFSLDDNIFERQDFRLVILKFDENSTNVVWL</sequence>
<evidence type="ECO:0000256" key="2">
    <source>
        <dbReference type="SAM" id="Phobius"/>
    </source>
</evidence>
<dbReference type="HOGENOM" id="CLU_1181621_0_0_1"/>
<proteinExistence type="predicted"/>
<name>W1NPA4_AMBTC</name>
<keyword evidence="4" id="KW-1185">Reference proteome</keyword>
<dbReference type="Proteomes" id="UP000017836">
    <property type="component" value="Unassembled WGS sequence"/>
</dbReference>
<feature type="region of interest" description="Disordered" evidence="1">
    <location>
        <begin position="20"/>
        <end position="41"/>
    </location>
</feature>
<reference evidence="4" key="1">
    <citation type="journal article" date="2013" name="Science">
        <title>The Amborella genome and the evolution of flowering plants.</title>
        <authorList>
            <consortium name="Amborella Genome Project"/>
        </authorList>
    </citation>
    <scope>NUCLEOTIDE SEQUENCE [LARGE SCALE GENOMIC DNA]</scope>
</reference>
<keyword evidence="2" id="KW-0812">Transmembrane</keyword>
<dbReference type="AlphaFoldDB" id="W1NPA4"/>